<evidence type="ECO:0000313" key="11">
    <source>
        <dbReference type="EMBL" id="SMP40583.1"/>
    </source>
</evidence>
<sequence>MTKESIPKEKEQILVVDDSADTLEILERKLAGKGYQVYLANQVESALRILETTEIDLVITDYKMPRLTGLDLIRHIRERDQDLQIIMITGYPTVESAVEAVKSGAEEYLTKPFTDEEFFACLNRVMENVRNRKLARGKAAPDGSRYGIVAASEPMKEVFHAIDKSATNPVTVLVTGESGTGKELVARAIHYHSERAKAPFVPVNCGAIPENLLESELFGYMKGAFTGANETRAGFFITADGGTLFLDEIGETSLAMQVKLLRVMEDGMVMMVGSQHPRRVSVRLIAATNKNLRDLVKQGRFREDLYYRLNVINIQIPALRERGDDVVLLSNYFLQKCAGEIGRDVPVLSDEVLQIFKRYEWPGNVRELENLIQRLVIMVESSRVTQADLPAFMKGGISIAKGFERTLEQVEQEYIIDVLNYTGGNKTKAAVILGIDRKTLRRKIDGVADNDDGDNTL</sequence>
<dbReference type="SMART" id="SM00448">
    <property type="entry name" value="REC"/>
    <property type="match status" value="1"/>
</dbReference>
<name>A0AA45WT45_9CLOT</name>
<feature type="domain" description="Response regulatory" evidence="10">
    <location>
        <begin position="12"/>
        <end position="126"/>
    </location>
</feature>
<feature type="domain" description="Sigma-54 factor interaction" evidence="9">
    <location>
        <begin position="148"/>
        <end position="377"/>
    </location>
</feature>
<dbReference type="Pfam" id="PF00072">
    <property type="entry name" value="Response_reg"/>
    <property type="match status" value="1"/>
</dbReference>
<dbReference type="PROSITE" id="PS00675">
    <property type="entry name" value="SIGMA54_INTERACT_1"/>
    <property type="match status" value="1"/>
</dbReference>
<evidence type="ECO:0000256" key="8">
    <source>
        <dbReference type="PROSITE-ProRule" id="PRU00169"/>
    </source>
</evidence>
<proteinExistence type="predicted"/>
<dbReference type="InterPro" id="IPR058031">
    <property type="entry name" value="AAA_lid_NorR"/>
</dbReference>
<dbReference type="Gene3D" id="3.40.50.2300">
    <property type="match status" value="1"/>
</dbReference>
<dbReference type="PROSITE" id="PS50110">
    <property type="entry name" value="RESPONSE_REGULATORY"/>
    <property type="match status" value="1"/>
</dbReference>
<dbReference type="InterPro" id="IPR025662">
    <property type="entry name" value="Sigma_54_int_dom_ATP-bd_1"/>
</dbReference>
<gene>
    <name evidence="11" type="ORF">SAMN06296020_101401</name>
</gene>
<dbReference type="PROSITE" id="PS00688">
    <property type="entry name" value="SIGMA54_INTERACT_3"/>
    <property type="match status" value="1"/>
</dbReference>
<dbReference type="InterPro" id="IPR027417">
    <property type="entry name" value="P-loop_NTPase"/>
</dbReference>
<keyword evidence="6" id="KW-0804">Transcription</keyword>
<keyword evidence="12" id="KW-1185">Reference proteome</keyword>
<dbReference type="Gene3D" id="1.10.10.60">
    <property type="entry name" value="Homeodomain-like"/>
    <property type="match status" value="1"/>
</dbReference>
<dbReference type="Gene3D" id="3.40.50.300">
    <property type="entry name" value="P-loop containing nucleotide triphosphate hydrolases"/>
    <property type="match status" value="1"/>
</dbReference>
<keyword evidence="3" id="KW-0067">ATP-binding</keyword>
<evidence type="ECO:0000313" key="12">
    <source>
        <dbReference type="Proteomes" id="UP001158066"/>
    </source>
</evidence>
<keyword evidence="5 11" id="KW-0238">DNA-binding</keyword>
<dbReference type="InterPro" id="IPR011006">
    <property type="entry name" value="CheY-like_superfamily"/>
</dbReference>
<dbReference type="SMART" id="SM00382">
    <property type="entry name" value="AAA"/>
    <property type="match status" value="1"/>
</dbReference>
<dbReference type="AlphaFoldDB" id="A0AA45WT45"/>
<dbReference type="CDD" id="cd00156">
    <property type="entry name" value="REC"/>
    <property type="match status" value="1"/>
</dbReference>
<dbReference type="PROSITE" id="PS00676">
    <property type="entry name" value="SIGMA54_INTERACT_2"/>
    <property type="match status" value="1"/>
</dbReference>
<keyword evidence="4" id="KW-0805">Transcription regulation</keyword>
<evidence type="ECO:0000256" key="1">
    <source>
        <dbReference type="ARBA" id="ARBA00018672"/>
    </source>
</evidence>
<dbReference type="SUPFAM" id="SSF52540">
    <property type="entry name" value="P-loop containing nucleoside triphosphate hydrolases"/>
    <property type="match status" value="1"/>
</dbReference>
<comment type="caution">
    <text evidence="11">The sequence shown here is derived from an EMBL/GenBank/DDBJ whole genome shotgun (WGS) entry which is preliminary data.</text>
</comment>
<dbReference type="Pfam" id="PF02954">
    <property type="entry name" value="HTH_8"/>
    <property type="match status" value="1"/>
</dbReference>
<dbReference type="GO" id="GO:0000160">
    <property type="term" value="P:phosphorelay signal transduction system"/>
    <property type="evidence" value="ECO:0007669"/>
    <property type="project" value="InterPro"/>
</dbReference>
<evidence type="ECO:0000256" key="7">
    <source>
        <dbReference type="ARBA" id="ARBA00024867"/>
    </source>
</evidence>
<comment type="function">
    <text evidence="7">May play the central regulatory role in sporulation. It may be an element of the effector pathway responsible for the activation of sporulation genes in response to nutritional stress. Spo0A may act in concert with spo0H (a sigma factor) to control the expression of some genes that are critical to the sporulation process.</text>
</comment>
<dbReference type="PANTHER" id="PTHR32071">
    <property type="entry name" value="TRANSCRIPTIONAL REGULATORY PROTEIN"/>
    <property type="match status" value="1"/>
</dbReference>
<organism evidence="11 12">
    <name type="scientific">Anoxynatronum buryatiense</name>
    <dbReference type="NCBI Taxonomy" id="489973"/>
    <lineage>
        <taxon>Bacteria</taxon>
        <taxon>Bacillati</taxon>
        <taxon>Bacillota</taxon>
        <taxon>Clostridia</taxon>
        <taxon>Eubacteriales</taxon>
        <taxon>Clostridiaceae</taxon>
        <taxon>Anoxynatronum</taxon>
    </lineage>
</organism>
<dbReference type="EMBL" id="FXUF01000001">
    <property type="protein sequence ID" value="SMP40583.1"/>
    <property type="molecule type" value="Genomic_DNA"/>
</dbReference>
<dbReference type="PANTHER" id="PTHR32071:SF119">
    <property type="entry name" value="SIGMA L-DEPENDENT TRANSCRIPTIONAL REGULATOR YPLP-RELATED"/>
    <property type="match status" value="1"/>
</dbReference>
<dbReference type="RefSeq" id="WP_283407746.1">
    <property type="nucleotide sequence ID" value="NZ_FXUF01000001.1"/>
</dbReference>
<keyword evidence="2" id="KW-0547">Nucleotide-binding</keyword>
<evidence type="ECO:0000256" key="5">
    <source>
        <dbReference type="ARBA" id="ARBA00023125"/>
    </source>
</evidence>
<dbReference type="Pfam" id="PF00158">
    <property type="entry name" value="Sigma54_activat"/>
    <property type="match status" value="1"/>
</dbReference>
<dbReference type="Proteomes" id="UP001158066">
    <property type="component" value="Unassembled WGS sequence"/>
</dbReference>
<dbReference type="PROSITE" id="PS50045">
    <property type="entry name" value="SIGMA54_INTERACT_4"/>
    <property type="match status" value="1"/>
</dbReference>
<dbReference type="InterPro" id="IPR025943">
    <property type="entry name" value="Sigma_54_int_dom_ATP-bd_2"/>
</dbReference>
<evidence type="ECO:0000259" key="9">
    <source>
        <dbReference type="PROSITE" id="PS50045"/>
    </source>
</evidence>
<dbReference type="FunFam" id="3.40.50.300:FF:000006">
    <property type="entry name" value="DNA-binding transcriptional regulator NtrC"/>
    <property type="match status" value="1"/>
</dbReference>
<dbReference type="InterPro" id="IPR002197">
    <property type="entry name" value="HTH_Fis"/>
</dbReference>
<protein>
    <recommendedName>
        <fullName evidence="1">Stage 0 sporulation protein A homolog</fullName>
    </recommendedName>
</protein>
<dbReference type="GO" id="GO:0006355">
    <property type="term" value="P:regulation of DNA-templated transcription"/>
    <property type="evidence" value="ECO:0007669"/>
    <property type="project" value="InterPro"/>
</dbReference>
<reference evidence="11" key="1">
    <citation type="submission" date="2017-05" db="EMBL/GenBank/DDBJ databases">
        <authorList>
            <person name="Varghese N."/>
            <person name="Submissions S."/>
        </authorList>
    </citation>
    <scope>NUCLEOTIDE SEQUENCE</scope>
    <source>
        <strain evidence="11">Su22</strain>
    </source>
</reference>
<evidence type="ECO:0000259" key="10">
    <source>
        <dbReference type="PROSITE" id="PS50110"/>
    </source>
</evidence>
<dbReference type="SUPFAM" id="SSF52172">
    <property type="entry name" value="CheY-like"/>
    <property type="match status" value="1"/>
</dbReference>
<keyword evidence="8" id="KW-0597">Phosphoprotein</keyword>
<dbReference type="InterPro" id="IPR025944">
    <property type="entry name" value="Sigma_54_int_dom_CS"/>
</dbReference>
<dbReference type="Pfam" id="PF25601">
    <property type="entry name" value="AAA_lid_14"/>
    <property type="match status" value="1"/>
</dbReference>
<dbReference type="InterPro" id="IPR001789">
    <property type="entry name" value="Sig_transdc_resp-reg_receiver"/>
</dbReference>
<evidence type="ECO:0000256" key="4">
    <source>
        <dbReference type="ARBA" id="ARBA00023015"/>
    </source>
</evidence>
<dbReference type="GO" id="GO:0043565">
    <property type="term" value="F:sequence-specific DNA binding"/>
    <property type="evidence" value="ECO:0007669"/>
    <property type="project" value="InterPro"/>
</dbReference>
<feature type="modified residue" description="4-aspartylphosphate" evidence="8">
    <location>
        <position position="61"/>
    </location>
</feature>
<dbReference type="InterPro" id="IPR009057">
    <property type="entry name" value="Homeodomain-like_sf"/>
</dbReference>
<dbReference type="Gene3D" id="1.10.8.60">
    <property type="match status" value="1"/>
</dbReference>
<dbReference type="GO" id="GO:0005524">
    <property type="term" value="F:ATP binding"/>
    <property type="evidence" value="ECO:0007669"/>
    <property type="project" value="UniProtKB-KW"/>
</dbReference>
<evidence type="ECO:0000256" key="2">
    <source>
        <dbReference type="ARBA" id="ARBA00022741"/>
    </source>
</evidence>
<dbReference type="InterPro" id="IPR003593">
    <property type="entry name" value="AAA+_ATPase"/>
</dbReference>
<evidence type="ECO:0000256" key="6">
    <source>
        <dbReference type="ARBA" id="ARBA00023163"/>
    </source>
</evidence>
<dbReference type="PRINTS" id="PR01590">
    <property type="entry name" value="HTHFIS"/>
</dbReference>
<accession>A0AA45WT45</accession>
<dbReference type="CDD" id="cd00009">
    <property type="entry name" value="AAA"/>
    <property type="match status" value="1"/>
</dbReference>
<dbReference type="InterPro" id="IPR002078">
    <property type="entry name" value="Sigma_54_int"/>
</dbReference>
<evidence type="ECO:0000256" key="3">
    <source>
        <dbReference type="ARBA" id="ARBA00022840"/>
    </source>
</evidence>
<dbReference type="SUPFAM" id="SSF46689">
    <property type="entry name" value="Homeodomain-like"/>
    <property type="match status" value="1"/>
</dbReference>